<evidence type="ECO:0000259" key="1">
    <source>
        <dbReference type="Pfam" id="PF06985"/>
    </source>
</evidence>
<organism evidence="2 3">
    <name type="scientific">Glonium stellatum</name>
    <dbReference type="NCBI Taxonomy" id="574774"/>
    <lineage>
        <taxon>Eukaryota</taxon>
        <taxon>Fungi</taxon>
        <taxon>Dikarya</taxon>
        <taxon>Ascomycota</taxon>
        <taxon>Pezizomycotina</taxon>
        <taxon>Dothideomycetes</taxon>
        <taxon>Pleosporomycetidae</taxon>
        <taxon>Gloniales</taxon>
        <taxon>Gloniaceae</taxon>
        <taxon>Glonium</taxon>
    </lineage>
</organism>
<dbReference type="AlphaFoldDB" id="A0A8E2JYE2"/>
<dbReference type="Pfam" id="PF06985">
    <property type="entry name" value="HET"/>
    <property type="match status" value="1"/>
</dbReference>
<dbReference type="EMBL" id="KV748682">
    <property type="protein sequence ID" value="OCL13697.1"/>
    <property type="molecule type" value="Genomic_DNA"/>
</dbReference>
<dbReference type="PANTHER" id="PTHR33112">
    <property type="entry name" value="DOMAIN PROTEIN, PUTATIVE-RELATED"/>
    <property type="match status" value="1"/>
</dbReference>
<evidence type="ECO:0000313" key="3">
    <source>
        <dbReference type="Proteomes" id="UP000250140"/>
    </source>
</evidence>
<dbReference type="Proteomes" id="UP000250140">
    <property type="component" value="Unassembled WGS sequence"/>
</dbReference>
<dbReference type="InterPro" id="IPR010730">
    <property type="entry name" value="HET"/>
</dbReference>
<feature type="non-terminal residue" evidence="2">
    <location>
        <position position="1"/>
    </location>
</feature>
<evidence type="ECO:0000313" key="2">
    <source>
        <dbReference type="EMBL" id="OCL13697.1"/>
    </source>
</evidence>
<reference evidence="2 3" key="1">
    <citation type="journal article" date="2016" name="Nat. Commun.">
        <title>Ectomycorrhizal ecology is imprinted in the genome of the dominant symbiotic fungus Cenococcum geophilum.</title>
        <authorList>
            <consortium name="DOE Joint Genome Institute"/>
            <person name="Peter M."/>
            <person name="Kohler A."/>
            <person name="Ohm R.A."/>
            <person name="Kuo A."/>
            <person name="Krutzmann J."/>
            <person name="Morin E."/>
            <person name="Arend M."/>
            <person name="Barry K.W."/>
            <person name="Binder M."/>
            <person name="Choi C."/>
            <person name="Clum A."/>
            <person name="Copeland A."/>
            <person name="Grisel N."/>
            <person name="Haridas S."/>
            <person name="Kipfer T."/>
            <person name="LaButti K."/>
            <person name="Lindquist E."/>
            <person name="Lipzen A."/>
            <person name="Maire R."/>
            <person name="Meier B."/>
            <person name="Mihaltcheva S."/>
            <person name="Molinier V."/>
            <person name="Murat C."/>
            <person name="Poggeler S."/>
            <person name="Quandt C.A."/>
            <person name="Sperisen C."/>
            <person name="Tritt A."/>
            <person name="Tisserant E."/>
            <person name="Crous P.W."/>
            <person name="Henrissat B."/>
            <person name="Nehls U."/>
            <person name="Egli S."/>
            <person name="Spatafora J.W."/>
            <person name="Grigoriev I.V."/>
            <person name="Martin F.M."/>
        </authorList>
    </citation>
    <scope>NUCLEOTIDE SEQUENCE [LARGE SCALE GENOMIC DNA]</scope>
    <source>
        <strain evidence="2 3">CBS 207.34</strain>
    </source>
</reference>
<sequence>QYAALSYCWGSQGAILTTKSTLKDRKIKIYEAQLPKSMQNAFALARSLGLHYIWIDALCIVQDDPGEWKVEAEKMGLVYSNAFLVISATSSPHADGGLFNPRGRILRATLPDISGENRSIHARRVLDHEIITSCRIKPDKSWEKDISKTFPLLSRAWGFQERLLATRIIHFTPHELVWECGESRWCECGALEDSSYPLRNNMLAAIQECRQNRVTETIRPMWREVVKSYSRRSLTFLHDRLPALSGVAQLLSAPNDRYVAGLWRNALPYDLLWRCDQSRLLGYEKHRKPSWSWASVD</sequence>
<feature type="domain" description="Heterokaryon incompatibility" evidence="1">
    <location>
        <begin position="2"/>
        <end position="161"/>
    </location>
</feature>
<dbReference type="PANTHER" id="PTHR33112:SF16">
    <property type="entry name" value="HETEROKARYON INCOMPATIBILITY DOMAIN-CONTAINING PROTEIN"/>
    <property type="match status" value="1"/>
</dbReference>
<name>A0A8E2JYE2_9PEZI</name>
<keyword evidence="3" id="KW-1185">Reference proteome</keyword>
<accession>A0A8E2JYE2</accession>
<protein>
    <submittedName>
        <fullName evidence="2">HET-domain-containing protein</fullName>
    </submittedName>
</protein>
<dbReference type="OrthoDB" id="5362512at2759"/>
<proteinExistence type="predicted"/>
<gene>
    <name evidence="2" type="ORF">AOQ84DRAFT_277334</name>
</gene>
<feature type="non-terminal residue" evidence="2">
    <location>
        <position position="297"/>
    </location>
</feature>